<dbReference type="STRING" id="1437603.GCA_000771525_00885"/>
<protein>
    <submittedName>
        <fullName evidence="1">Uncharacterized protein</fullName>
    </submittedName>
</protein>
<organism evidence="1 2">
    <name type="scientific">Bifidobacterium mongoliense DSM 21395</name>
    <dbReference type="NCBI Taxonomy" id="1437603"/>
    <lineage>
        <taxon>Bacteria</taxon>
        <taxon>Bacillati</taxon>
        <taxon>Actinomycetota</taxon>
        <taxon>Actinomycetes</taxon>
        <taxon>Bifidobacteriales</taxon>
        <taxon>Bifidobacteriaceae</taxon>
        <taxon>Bifidobacterium</taxon>
    </lineage>
</organism>
<accession>A0A087C1H5</accession>
<dbReference type="AlphaFoldDB" id="A0A087C1H5"/>
<gene>
    <name evidence="1" type="ORF">BMON_1214</name>
</gene>
<keyword evidence="2" id="KW-1185">Reference proteome</keyword>
<reference evidence="1 2" key="1">
    <citation type="submission" date="2014-03" db="EMBL/GenBank/DDBJ databases">
        <title>Genomics of Bifidobacteria.</title>
        <authorList>
            <person name="Ventura M."/>
            <person name="Milani C."/>
            <person name="Lugli G.A."/>
        </authorList>
    </citation>
    <scope>NUCLEOTIDE SEQUENCE [LARGE SCALE GENOMIC DNA]</scope>
    <source>
        <strain evidence="1 2">DSM 21395</strain>
    </source>
</reference>
<comment type="caution">
    <text evidence="1">The sequence shown here is derived from an EMBL/GenBank/DDBJ whole genome shotgun (WGS) entry which is preliminary data.</text>
</comment>
<name>A0A087C1H5_9BIFI</name>
<dbReference type="EMBL" id="JGZE01000009">
    <property type="protein sequence ID" value="KFI77125.1"/>
    <property type="molecule type" value="Genomic_DNA"/>
</dbReference>
<dbReference type="eggNOG" id="ENOG5031TBG">
    <property type="taxonomic scope" value="Bacteria"/>
</dbReference>
<evidence type="ECO:0000313" key="2">
    <source>
        <dbReference type="Proteomes" id="UP000029082"/>
    </source>
</evidence>
<evidence type="ECO:0000313" key="1">
    <source>
        <dbReference type="EMBL" id="KFI77125.1"/>
    </source>
</evidence>
<proteinExistence type="predicted"/>
<sequence length="85" mass="9684">MSSRMVFARSAERHGYTVADVLFAYQHLIRRKVLVRSGERYLKFTGLHHGDPLVPSIEVMMKVIPGQGIVVFHVNAEQGGFWDKD</sequence>
<dbReference type="Proteomes" id="UP000029082">
    <property type="component" value="Unassembled WGS sequence"/>
</dbReference>